<evidence type="ECO:0008006" key="4">
    <source>
        <dbReference type="Google" id="ProtNLM"/>
    </source>
</evidence>
<reference evidence="2 3" key="1">
    <citation type="journal article" date="2019" name="Int. J. Syst. Evol. Microbiol.">
        <title>The Global Catalogue of Microorganisms (GCM) 10K type strain sequencing project: providing services to taxonomists for standard genome sequencing and annotation.</title>
        <authorList>
            <consortium name="The Broad Institute Genomics Platform"/>
            <consortium name="The Broad Institute Genome Sequencing Center for Infectious Disease"/>
            <person name="Wu L."/>
            <person name="Ma J."/>
        </authorList>
    </citation>
    <scope>NUCLEOTIDE SEQUENCE [LARGE SCALE GENOMIC DNA]</scope>
    <source>
        <strain evidence="2 3">JCM 16330</strain>
    </source>
</reference>
<proteinExistence type="predicted"/>
<keyword evidence="1" id="KW-0812">Transmembrane</keyword>
<evidence type="ECO:0000313" key="3">
    <source>
        <dbReference type="Proteomes" id="UP001500837"/>
    </source>
</evidence>
<comment type="caution">
    <text evidence="2">The sequence shown here is derived from an EMBL/GenBank/DDBJ whole genome shotgun (WGS) entry which is preliminary data.</text>
</comment>
<gene>
    <name evidence="2" type="ORF">GCM10009066_17550</name>
</gene>
<evidence type="ECO:0000256" key="1">
    <source>
        <dbReference type="SAM" id="Phobius"/>
    </source>
</evidence>
<dbReference type="EMBL" id="BAAABL010000051">
    <property type="protein sequence ID" value="GAA0304067.1"/>
    <property type="molecule type" value="Genomic_DNA"/>
</dbReference>
<keyword evidence="1" id="KW-1133">Transmembrane helix</keyword>
<name>A0AAV3S8U4_9EURY</name>
<keyword evidence="1" id="KW-0472">Membrane</keyword>
<organism evidence="2 3">
    <name type="scientific">Halarchaeum salinum</name>
    <dbReference type="NCBI Taxonomy" id="489912"/>
    <lineage>
        <taxon>Archaea</taxon>
        <taxon>Methanobacteriati</taxon>
        <taxon>Methanobacteriota</taxon>
        <taxon>Stenosarchaea group</taxon>
        <taxon>Halobacteria</taxon>
        <taxon>Halobacteriales</taxon>
        <taxon>Halobacteriaceae</taxon>
    </lineage>
</organism>
<evidence type="ECO:0000313" key="2">
    <source>
        <dbReference type="EMBL" id="GAA0304067.1"/>
    </source>
</evidence>
<feature type="transmembrane region" description="Helical" evidence="1">
    <location>
        <begin position="12"/>
        <end position="32"/>
    </location>
</feature>
<dbReference type="AlphaFoldDB" id="A0AAV3S8U4"/>
<sequence length="76" mass="7866">MVLTASDVVEGRIGIALLLGFLAFGVIANVIVQPPASIPAAMMALGGAVAILLQNTLTYISQWAEERRSETPADAA</sequence>
<protein>
    <recommendedName>
        <fullName evidence="4">XapX domain-containing protein</fullName>
    </recommendedName>
</protein>
<dbReference type="RefSeq" id="WP_211313077.1">
    <property type="nucleotide sequence ID" value="NZ_BAAABL010000051.1"/>
</dbReference>
<accession>A0AAV3S8U4</accession>
<dbReference type="Proteomes" id="UP001500837">
    <property type="component" value="Unassembled WGS sequence"/>
</dbReference>
<feature type="transmembrane region" description="Helical" evidence="1">
    <location>
        <begin position="38"/>
        <end position="60"/>
    </location>
</feature>
<keyword evidence="3" id="KW-1185">Reference proteome</keyword>